<keyword evidence="1" id="KW-0808">Transferase</keyword>
<dbReference type="GO" id="GO:0008168">
    <property type="term" value="F:methyltransferase activity"/>
    <property type="evidence" value="ECO:0007669"/>
    <property type="project" value="UniProtKB-KW"/>
</dbReference>
<dbReference type="AlphaFoldDB" id="B8GM43"/>
<dbReference type="GO" id="GO:0032259">
    <property type="term" value="P:methylation"/>
    <property type="evidence" value="ECO:0007669"/>
    <property type="project" value="UniProtKB-KW"/>
</dbReference>
<dbReference type="OrthoDB" id="9791944at2"/>
<dbReference type="Pfam" id="PF13489">
    <property type="entry name" value="Methyltransf_23"/>
    <property type="match status" value="1"/>
</dbReference>
<reference evidence="1 2" key="1">
    <citation type="journal article" date="2011" name="Stand. Genomic Sci.">
        <title>Complete genome sequence of 'Thioalkalivibrio sulfidophilus' HL-EbGr7.</title>
        <authorList>
            <person name="Muyzer G."/>
            <person name="Sorokin D.Y."/>
            <person name="Mavromatis K."/>
            <person name="Lapidus A."/>
            <person name="Clum A."/>
            <person name="Ivanova N."/>
            <person name="Pati A."/>
            <person name="d'Haeseleer P."/>
            <person name="Woyke T."/>
            <person name="Kyrpides N.C."/>
        </authorList>
    </citation>
    <scope>NUCLEOTIDE SEQUENCE [LARGE SCALE GENOMIC DNA]</scope>
    <source>
        <strain evidence="1 2">HL-EbGR7</strain>
    </source>
</reference>
<evidence type="ECO:0000313" key="2">
    <source>
        <dbReference type="Proteomes" id="UP000002383"/>
    </source>
</evidence>
<keyword evidence="1" id="KW-0489">Methyltransferase</keyword>
<name>B8GM43_THISH</name>
<dbReference type="SUPFAM" id="SSF53335">
    <property type="entry name" value="S-adenosyl-L-methionine-dependent methyltransferases"/>
    <property type="match status" value="1"/>
</dbReference>
<evidence type="ECO:0000313" key="1">
    <source>
        <dbReference type="EMBL" id="ACL73630.1"/>
    </source>
</evidence>
<dbReference type="HOGENOM" id="CLU_063353_0_0_6"/>
<accession>B8GM43</accession>
<proteinExistence type="predicted"/>
<organism evidence="1 2">
    <name type="scientific">Thioalkalivibrio sulfidiphilus (strain HL-EbGR7)</name>
    <dbReference type="NCBI Taxonomy" id="396588"/>
    <lineage>
        <taxon>Bacteria</taxon>
        <taxon>Pseudomonadati</taxon>
        <taxon>Pseudomonadota</taxon>
        <taxon>Gammaproteobacteria</taxon>
        <taxon>Chromatiales</taxon>
        <taxon>Ectothiorhodospiraceae</taxon>
        <taxon>Thioalkalivibrio</taxon>
    </lineage>
</organism>
<dbReference type="Gene3D" id="3.40.50.150">
    <property type="entry name" value="Vaccinia Virus protein VP39"/>
    <property type="match status" value="1"/>
</dbReference>
<keyword evidence="2" id="KW-1185">Reference proteome</keyword>
<sequence length="215" mass="24753">MRELSCPLCTAIAPWYTADQYRDFFRCPACDLLFVDPVTHPSPDEERAIYDLHENDPDDPGYRRFLSRLTGPLIERLEPGMSGLDFGCGPGPALSMMLVESGFEVALYDPLYAPDARVLERRYDFVTCTEVVEHFHEPARDWPRLVQLLRPGGWLAVMTRMRVSLEKFPGWQYKNDPTHVCFYSPAVIQWLARRLGLELHLHAGDVVLFRRPVSK</sequence>
<dbReference type="InterPro" id="IPR029063">
    <property type="entry name" value="SAM-dependent_MTases_sf"/>
</dbReference>
<dbReference type="KEGG" id="tgr:Tgr7_2554"/>
<dbReference type="STRING" id="396588.Tgr7_2554"/>
<gene>
    <name evidence="1" type="ordered locus">Tgr7_2554</name>
</gene>
<protein>
    <submittedName>
        <fullName evidence="1">Methyltransferase type 12</fullName>
    </submittedName>
</protein>
<dbReference type="EMBL" id="CP001339">
    <property type="protein sequence ID" value="ACL73630.1"/>
    <property type="molecule type" value="Genomic_DNA"/>
</dbReference>
<dbReference type="Proteomes" id="UP000002383">
    <property type="component" value="Chromosome"/>
</dbReference>
<dbReference type="eggNOG" id="COG2227">
    <property type="taxonomic scope" value="Bacteria"/>
</dbReference>